<feature type="region of interest" description="Disordered" evidence="1">
    <location>
        <begin position="37"/>
        <end position="87"/>
    </location>
</feature>
<dbReference type="Proteomes" id="UP000269289">
    <property type="component" value="Unassembled WGS sequence"/>
</dbReference>
<comment type="caution">
    <text evidence="3">The sequence shown here is derived from an EMBL/GenBank/DDBJ whole genome shotgun (WGS) entry which is preliminary data.</text>
</comment>
<keyword evidence="4" id="KW-1185">Reference proteome</keyword>
<dbReference type="AlphaFoldDB" id="A0A3M2JLR8"/>
<keyword evidence="2" id="KW-0472">Membrane</keyword>
<evidence type="ECO:0000256" key="1">
    <source>
        <dbReference type="SAM" id="MobiDB-lite"/>
    </source>
</evidence>
<evidence type="ECO:0000313" key="3">
    <source>
        <dbReference type="EMBL" id="RMI14084.1"/>
    </source>
</evidence>
<reference evidence="3 4" key="1">
    <citation type="submission" date="2018-10" db="EMBL/GenBank/DDBJ databases">
        <title>Isolation, diversity and antifungal activity of actinobacteria from wheat.</title>
        <authorList>
            <person name="Han C."/>
        </authorList>
    </citation>
    <scope>NUCLEOTIDE SEQUENCE [LARGE SCALE GENOMIC DNA]</scope>
    <source>
        <strain evidence="3 4">NEAU-YY56</strain>
    </source>
</reference>
<dbReference type="InterPro" id="IPR046576">
    <property type="entry name" value="DUF6636"/>
</dbReference>
<dbReference type="EMBL" id="RFFI01000005">
    <property type="protein sequence ID" value="RMI14084.1"/>
    <property type="molecule type" value="Genomic_DNA"/>
</dbReference>
<keyword evidence="2" id="KW-0812">Transmembrane</keyword>
<name>A0A3M2JLR8_9CELL</name>
<feature type="compositionally biased region" description="Polar residues" evidence="1">
    <location>
        <begin position="67"/>
        <end position="87"/>
    </location>
</feature>
<dbReference type="OrthoDB" id="4485680at2"/>
<accession>A0A3M2JLR8</accession>
<evidence type="ECO:0000256" key="2">
    <source>
        <dbReference type="SAM" id="Phobius"/>
    </source>
</evidence>
<evidence type="ECO:0000313" key="4">
    <source>
        <dbReference type="Proteomes" id="UP000269289"/>
    </source>
</evidence>
<keyword evidence="2" id="KW-1133">Transmembrane helix</keyword>
<feature type="compositionally biased region" description="Low complexity" evidence="1">
    <location>
        <begin position="42"/>
        <end position="56"/>
    </location>
</feature>
<organism evidence="3 4">
    <name type="scientific">Cellulomonas triticagri</name>
    <dbReference type="NCBI Taxonomy" id="2483352"/>
    <lineage>
        <taxon>Bacteria</taxon>
        <taxon>Bacillati</taxon>
        <taxon>Actinomycetota</taxon>
        <taxon>Actinomycetes</taxon>
        <taxon>Micrococcales</taxon>
        <taxon>Cellulomonadaceae</taxon>
        <taxon>Cellulomonas</taxon>
    </lineage>
</organism>
<sequence length="192" mass="18739">MGAFASLSRGVKIFLAVDVVLVLVLVVAAIVVLGGGPDDGDPAATAPSTSAAPAATDEGSDGPSSGDEPTSVETSDEATTFASPSGNISCTMSPDGVTCQIANKQFDVPPAEGCTGTTGHTIVLSEADGVTTPCVEGPAPVAASADTPVLDYGRSQQVAGYTCTSGTDGMACVVADSGVGFRVATAALTNLP</sequence>
<dbReference type="RefSeq" id="WP_122147747.1">
    <property type="nucleotide sequence ID" value="NZ_RFFI01000005.1"/>
</dbReference>
<feature type="transmembrane region" description="Helical" evidence="2">
    <location>
        <begin position="12"/>
        <end position="33"/>
    </location>
</feature>
<gene>
    <name evidence="3" type="ORF">EBM89_01815</name>
</gene>
<dbReference type="Pfam" id="PF20341">
    <property type="entry name" value="DUF6636"/>
    <property type="match status" value="1"/>
</dbReference>
<protein>
    <submittedName>
        <fullName evidence="3">Uncharacterized protein</fullName>
    </submittedName>
</protein>
<proteinExistence type="predicted"/>